<dbReference type="OrthoDB" id="2988223at2"/>
<reference evidence="2 3" key="1">
    <citation type="submission" date="2019-03" db="EMBL/GenBank/DDBJ databases">
        <title>Genomic Encyclopedia of Type Strains, Phase III (KMG-III): the genomes of soil and plant-associated and newly described type strains.</title>
        <authorList>
            <person name="Whitman W."/>
        </authorList>
    </citation>
    <scope>NUCLEOTIDE SEQUENCE [LARGE SCALE GENOMIC DNA]</scope>
    <source>
        <strain evidence="2 3">VKM Ac-2573</strain>
    </source>
</reference>
<protein>
    <submittedName>
        <fullName evidence="2">Adenylate cyclase class 2</fullName>
    </submittedName>
</protein>
<dbReference type="InterPro" id="IPR033469">
    <property type="entry name" value="CYTH-like_dom_sf"/>
</dbReference>
<dbReference type="RefSeq" id="WP_134107553.1">
    <property type="nucleotide sequence ID" value="NZ_SODP01000003.1"/>
</dbReference>
<dbReference type="InterPro" id="IPR023577">
    <property type="entry name" value="CYTH_domain"/>
</dbReference>
<organism evidence="2 3">
    <name type="scientific">Kribbella pratensis</name>
    <dbReference type="NCBI Taxonomy" id="2512112"/>
    <lineage>
        <taxon>Bacteria</taxon>
        <taxon>Bacillati</taxon>
        <taxon>Actinomycetota</taxon>
        <taxon>Actinomycetes</taxon>
        <taxon>Propionibacteriales</taxon>
        <taxon>Kribbellaceae</taxon>
        <taxon>Kribbella</taxon>
    </lineage>
</organism>
<comment type="caution">
    <text evidence="2">The sequence shown here is derived from an EMBL/GenBank/DDBJ whole genome shotgun (WGS) entry which is preliminary data.</text>
</comment>
<evidence type="ECO:0000259" key="1">
    <source>
        <dbReference type="Pfam" id="PF01928"/>
    </source>
</evidence>
<dbReference type="EMBL" id="SODP01000003">
    <property type="protein sequence ID" value="TDW65968.1"/>
    <property type="molecule type" value="Genomic_DNA"/>
</dbReference>
<evidence type="ECO:0000313" key="2">
    <source>
        <dbReference type="EMBL" id="TDW65968.1"/>
    </source>
</evidence>
<dbReference type="SUPFAM" id="SSF55154">
    <property type="entry name" value="CYTH-like phosphatases"/>
    <property type="match status" value="1"/>
</dbReference>
<dbReference type="Gene3D" id="2.40.320.10">
    <property type="entry name" value="Hypothetical Protein Pfu-838710-001"/>
    <property type="match status" value="1"/>
</dbReference>
<evidence type="ECO:0000313" key="3">
    <source>
        <dbReference type="Proteomes" id="UP000295146"/>
    </source>
</evidence>
<dbReference type="AlphaFoldDB" id="A0A4R8BW03"/>
<feature type="domain" description="CYTH" evidence="1">
    <location>
        <begin position="4"/>
        <end position="160"/>
    </location>
</feature>
<name>A0A4R8BW03_9ACTN</name>
<dbReference type="Proteomes" id="UP000295146">
    <property type="component" value="Unassembled WGS sequence"/>
</dbReference>
<gene>
    <name evidence="2" type="ORF">EV653_5983</name>
</gene>
<accession>A0A4R8BW03</accession>
<dbReference type="Pfam" id="PF01928">
    <property type="entry name" value="CYTH"/>
    <property type="match status" value="1"/>
</dbReference>
<proteinExistence type="predicted"/>
<keyword evidence="3" id="KW-1185">Reference proteome</keyword>
<sequence length="179" mass="20201">MPIEYEAKVLGIDPDVVEGKVLGLGGRQVADRVMRRLVYDVVPGDGSRWIRLRDSGSEVTLTVKEIAHDGIDGTTETEVVVSSFDTTGELLRRMGFEAKSYQENRRTSFELYGAQLEIDRWPHIPPYLEIESHSREHVVEVATTLGYLEHELTGENTTKVYARYGIDLSDISDLRFTPT</sequence>